<evidence type="ECO:0000256" key="1">
    <source>
        <dbReference type="ARBA" id="ARBA00022741"/>
    </source>
</evidence>
<dbReference type="CDD" id="cd01127">
    <property type="entry name" value="TrwB_TraG_TraD_VirD4"/>
    <property type="match status" value="1"/>
</dbReference>
<name>A0A199NU41_9MICC</name>
<feature type="compositionally biased region" description="Low complexity" evidence="4">
    <location>
        <begin position="1164"/>
        <end position="1179"/>
    </location>
</feature>
<gene>
    <name evidence="7" type="ORF">AN277_0204460</name>
</gene>
<keyword evidence="1 3" id="KW-0547">Nucleotide-binding</keyword>
<dbReference type="PROSITE" id="PS50901">
    <property type="entry name" value="FTSK"/>
    <property type="match status" value="1"/>
</dbReference>
<feature type="region of interest" description="Disordered" evidence="4">
    <location>
        <begin position="1024"/>
        <end position="1062"/>
    </location>
</feature>
<keyword evidence="5" id="KW-0472">Membrane</keyword>
<keyword evidence="5" id="KW-0812">Transmembrane</keyword>
<feature type="region of interest" description="Disordered" evidence="4">
    <location>
        <begin position="154"/>
        <end position="182"/>
    </location>
</feature>
<dbReference type="Pfam" id="PF01580">
    <property type="entry name" value="FtsK_SpoIIIE"/>
    <property type="match status" value="1"/>
</dbReference>
<dbReference type="PANTHER" id="PTHR22683:SF1">
    <property type="entry name" value="TYPE VII SECRETION SYSTEM PROTEIN ESSC"/>
    <property type="match status" value="1"/>
</dbReference>
<evidence type="ECO:0000313" key="7">
    <source>
        <dbReference type="EMBL" id="OAX52226.1"/>
    </source>
</evidence>
<protein>
    <recommendedName>
        <fullName evidence="6">FtsK domain-containing protein</fullName>
    </recommendedName>
</protein>
<feature type="transmembrane region" description="Helical" evidence="5">
    <location>
        <begin position="188"/>
        <end position="206"/>
    </location>
</feature>
<dbReference type="GO" id="GO:0005524">
    <property type="term" value="F:ATP binding"/>
    <property type="evidence" value="ECO:0007669"/>
    <property type="project" value="UniProtKB-UniRule"/>
</dbReference>
<dbReference type="InterPro" id="IPR050206">
    <property type="entry name" value="FtsK/SpoIIIE/SftA"/>
</dbReference>
<organism evidence="7 8">
    <name type="scientific">Rothia kristinae</name>
    <dbReference type="NCBI Taxonomy" id="37923"/>
    <lineage>
        <taxon>Bacteria</taxon>
        <taxon>Bacillati</taxon>
        <taxon>Actinomycetota</taxon>
        <taxon>Actinomycetes</taxon>
        <taxon>Micrococcales</taxon>
        <taxon>Micrococcaceae</taxon>
        <taxon>Rothia</taxon>
    </lineage>
</organism>
<dbReference type="Gene3D" id="3.40.50.300">
    <property type="entry name" value="P-loop containing nucleotide triphosphate hydrolases"/>
    <property type="match status" value="1"/>
</dbReference>
<dbReference type="RefSeq" id="WP_064725202.1">
    <property type="nucleotide sequence ID" value="NZ_LJBJ02000006.1"/>
</dbReference>
<dbReference type="InterPro" id="IPR027417">
    <property type="entry name" value="P-loop_NTPase"/>
</dbReference>
<dbReference type="Proteomes" id="UP000053171">
    <property type="component" value="Unassembled WGS sequence"/>
</dbReference>
<keyword evidence="2 3" id="KW-0067">ATP-binding</keyword>
<evidence type="ECO:0000256" key="5">
    <source>
        <dbReference type="SAM" id="Phobius"/>
    </source>
</evidence>
<dbReference type="PANTHER" id="PTHR22683">
    <property type="entry name" value="SPORULATION PROTEIN RELATED"/>
    <property type="match status" value="1"/>
</dbReference>
<feature type="region of interest" description="Disordered" evidence="4">
    <location>
        <begin position="1154"/>
        <end position="1183"/>
    </location>
</feature>
<dbReference type="GO" id="GO:0003677">
    <property type="term" value="F:DNA binding"/>
    <property type="evidence" value="ECO:0007669"/>
    <property type="project" value="InterPro"/>
</dbReference>
<feature type="transmembrane region" description="Helical" evidence="5">
    <location>
        <begin position="212"/>
        <end position="232"/>
    </location>
</feature>
<feature type="binding site" evidence="3">
    <location>
        <begin position="537"/>
        <end position="544"/>
    </location>
    <ligand>
        <name>ATP</name>
        <dbReference type="ChEBI" id="CHEBI:30616"/>
    </ligand>
</feature>
<dbReference type="EMBL" id="LJBJ02000006">
    <property type="protein sequence ID" value="OAX52226.1"/>
    <property type="molecule type" value="Genomic_DNA"/>
</dbReference>
<keyword evidence="5" id="KW-1133">Transmembrane helix</keyword>
<evidence type="ECO:0000256" key="2">
    <source>
        <dbReference type="ARBA" id="ARBA00022840"/>
    </source>
</evidence>
<feature type="region of interest" description="Disordered" evidence="4">
    <location>
        <begin position="762"/>
        <end position="824"/>
    </location>
</feature>
<dbReference type="SUPFAM" id="SSF52540">
    <property type="entry name" value="P-loop containing nucleoside triphosphate hydrolases"/>
    <property type="match status" value="1"/>
</dbReference>
<evidence type="ECO:0000313" key="8">
    <source>
        <dbReference type="Proteomes" id="UP000053171"/>
    </source>
</evidence>
<comment type="caution">
    <text evidence="7">The sequence shown here is derived from an EMBL/GenBank/DDBJ whole genome shotgun (WGS) entry which is preliminary data.</text>
</comment>
<keyword evidence="8" id="KW-1185">Reference proteome</keyword>
<sequence length="1316" mass="140212">MQLHLTTFDPVSARSVRLRVQAPPACSGAALAEALDAHFGTTGDWSADGRMLRHLQVGTEPLVDGAVVTRGPAETLPGDGLLAVVTEGPATGAHATLSRGVLEIGKDAARLCLEDPSLRPVEGRLRVDPDGVAWEDADGRRRVLTPKDSCPIGRSRLTLTDPRAPAPQRTRRGPMPVRPVELHPPGSGWRTLAVTMALPLLIGGLMAWLLDLWIILIFCVMSSAMAAAHWLSRGSSTAKNRRLLERACARDLGDCAAAAPPWGARLLPGVPAQPPEEGPPWVRWGRGRRAAHLRPEGQRHQQVPLMEAVPILSRLDRPHVLLGPPAVQDALIAQILLAGWEIQIRTRHPMPSSHPLLRWSAHPGVAVVHAEAPEPSSPRTVLVLLEAAPAPSTALPRVRIADPARGVRLPPEPEAITVRQEEAGLRLSGPEAAAESLPGLLGEHPVLCTRPDGLARSARAELIRRARGRGLAGSEGSALLSAREDLCLEATADRWQRNLDSWALVAELGRRTDAAPGDDPALRVDLNEHGPHCVIAGTTGSGKSEFFRALLAGLALRYSPERLSMVLIDFKGGASFGELARLPHVHGLLTDLEEATVTRDLTYLRAELRRREQLFRELGVGSWMEFVRGPAHRDLSEPLPELLICVDEFRMLVESLPEAMQQLLRIATVGRSLGVHLVMSTQRPQGAISADIRANVGIDVCLRVASEADSMNVIGSGEAARIPSTRPGAGFLRADGALSAFTSLFVDAFPRRRLDTGLRILPEQILEPEPSESPGPGSPAAGLREDVRQLSRLHPGTPPAVPPALGEIQLPPDPDGGLALGPAEVPSLGWQGHLSWRPERHGPIDVRAGLPEQRRWIQHLVDEARASGLPVYALVADRSALEDLVRAQAQGLDLRGLAGAPHREFSAELITGLLAVLRRNQQEAGPLPPALLIVQGTGKIVEDLARSGAAPEAAVEELLALAGRSWHLCLLGAKAPPRTLQGLCPNRVHLGDGPRAEFLLSHPRQARDLVGGLAIVEGPLAPGSEPAGLLPPGVGPDRSTSDLPRPGSALPSPGAARRRRPVDGLPRFVDLPSRLQWPVGEVADGHQRQIRPSRHVLTRRDRWFAVLGVQAPSGAEAGLEMRPGDVVGISSRSAAESEAALAALLSFNPHLGFRVHRPPGPGDPTAAPRGPRSRPSASPDPHRPEIAVVCDAHLWPSSLWPALEETVDAADAAVLLFDPGRFSASRTPWAARLRAAPCGVVLGPRSGLEADFRAEVCPPHPGTPPALTGLLLRPDGVVRLRLAQPVPAEREPAGAGSVALGLGVAADAGQQVALDR</sequence>
<dbReference type="InterPro" id="IPR002543">
    <property type="entry name" value="FtsK_dom"/>
</dbReference>
<feature type="domain" description="FtsK" evidence="6">
    <location>
        <begin position="518"/>
        <end position="711"/>
    </location>
</feature>
<evidence type="ECO:0000256" key="3">
    <source>
        <dbReference type="PROSITE-ProRule" id="PRU00289"/>
    </source>
</evidence>
<evidence type="ECO:0000259" key="6">
    <source>
        <dbReference type="PROSITE" id="PS50901"/>
    </source>
</evidence>
<evidence type="ECO:0000256" key="4">
    <source>
        <dbReference type="SAM" id="MobiDB-lite"/>
    </source>
</evidence>
<proteinExistence type="predicted"/>
<accession>A0A199NU41</accession>
<reference evidence="7" key="1">
    <citation type="submission" date="2016-06" db="EMBL/GenBank/DDBJ databases">
        <title>Identification of putative biosynthetic pathways for the production of bioactive secondary metabolites by the marine actinomycete Kocuria kristinae RUTW2-3.</title>
        <authorList>
            <person name="Waterworth S.C."/>
            <person name="Walmsley T.A."/>
            <person name="Matongo T."/>
            <person name="Davies-Coleman M.T."/>
            <person name="Dorrington R.A."/>
        </authorList>
    </citation>
    <scope>NUCLEOTIDE SEQUENCE [LARGE SCALE GENOMIC DNA]</scope>
    <source>
        <strain evidence="7">RUTW2-3</strain>
    </source>
</reference>